<dbReference type="SMART" id="SM00346">
    <property type="entry name" value="HTH_ICLR"/>
    <property type="match status" value="1"/>
</dbReference>
<dbReference type="Gene3D" id="3.30.450.40">
    <property type="match status" value="1"/>
</dbReference>
<evidence type="ECO:0000259" key="5">
    <source>
        <dbReference type="PROSITE" id="PS51078"/>
    </source>
</evidence>
<dbReference type="Pfam" id="PF09339">
    <property type="entry name" value="HTH_IclR"/>
    <property type="match status" value="1"/>
</dbReference>
<dbReference type="RefSeq" id="WP_326568072.1">
    <property type="nucleotide sequence ID" value="NZ_CP142149.1"/>
</dbReference>
<evidence type="ECO:0000259" key="4">
    <source>
        <dbReference type="PROSITE" id="PS51077"/>
    </source>
</evidence>
<feature type="domain" description="HTH iclR-type" evidence="4">
    <location>
        <begin position="7"/>
        <end position="67"/>
    </location>
</feature>
<dbReference type="InterPro" id="IPR029016">
    <property type="entry name" value="GAF-like_dom_sf"/>
</dbReference>
<name>A0ABZ1I3U7_9PSEU</name>
<dbReference type="InterPro" id="IPR014757">
    <property type="entry name" value="Tscrpt_reg_IclR_C"/>
</dbReference>
<dbReference type="PROSITE" id="PS51077">
    <property type="entry name" value="HTH_ICLR"/>
    <property type="match status" value="1"/>
</dbReference>
<dbReference type="PROSITE" id="PS51078">
    <property type="entry name" value="ICLR_ED"/>
    <property type="match status" value="1"/>
</dbReference>
<dbReference type="Pfam" id="PF01614">
    <property type="entry name" value="IclR_C"/>
    <property type="match status" value="1"/>
</dbReference>
<dbReference type="PANTHER" id="PTHR30136:SF24">
    <property type="entry name" value="HTH-TYPE TRANSCRIPTIONAL REPRESSOR ALLR"/>
    <property type="match status" value="1"/>
</dbReference>
<feature type="domain" description="IclR-ED" evidence="5">
    <location>
        <begin position="67"/>
        <end position="242"/>
    </location>
</feature>
<keyword evidence="1" id="KW-0805">Transcription regulation</keyword>
<dbReference type="InterPro" id="IPR036390">
    <property type="entry name" value="WH_DNA-bd_sf"/>
</dbReference>
<evidence type="ECO:0000313" key="7">
    <source>
        <dbReference type="Proteomes" id="UP001330812"/>
    </source>
</evidence>
<keyword evidence="2" id="KW-0238">DNA-binding</keyword>
<organism evidence="6 7">
    <name type="scientific">Amycolatopsis rhabdoformis</name>
    <dbReference type="NCBI Taxonomy" id="1448059"/>
    <lineage>
        <taxon>Bacteria</taxon>
        <taxon>Bacillati</taxon>
        <taxon>Actinomycetota</taxon>
        <taxon>Actinomycetes</taxon>
        <taxon>Pseudonocardiales</taxon>
        <taxon>Pseudonocardiaceae</taxon>
        <taxon>Amycolatopsis</taxon>
    </lineage>
</organism>
<dbReference type="SUPFAM" id="SSF55781">
    <property type="entry name" value="GAF domain-like"/>
    <property type="match status" value="1"/>
</dbReference>
<dbReference type="InterPro" id="IPR036388">
    <property type="entry name" value="WH-like_DNA-bd_sf"/>
</dbReference>
<reference evidence="6 7" key="1">
    <citation type="journal article" date="2015" name="Int. J. Syst. Evol. Microbiol.">
        <title>Amycolatopsis rhabdoformis sp. nov., an actinomycete isolated from a tropical forest soil.</title>
        <authorList>
            <person name="Souza W.R."/>
            <person name="Silva R.E."/>
            <person name="Goodfellow M."/>
            <person name="Busarakam K."/>
            <person name="Figueiro F.S."/>
            <person name="Ferreira D."/>
            <person name="Rodrigues-Filho E."/>
            <person name="Moraes L.A.B."/>
            <person name="Zucchi T.D."/>
        </authorList>
    </citation>
    <scope>NUCLEOTIDE SEQUENCE [LARGE SCALE GENOMIC DNA]</scope>
    <source>
        <strain evidence="6 7">NCIMB 14900</strain>
    </source>
</reference>
<dbReference type="SUPFAM" id="SSF46785">
    <property type="entry name" value="Winged helix' DNA-binding domain"/>
    <property type="match status" value="1"/>
</dbReference>
<dbReference type="InterPro" id="IPR005471">
    <property type="entry name" value="Tscrpt_reg_IclR_N"/>
</dbReference>
<keyword evidence="3" id="KW-0804">Transcription</keyword>
<proteinExistence type="predicted"/>
<evidence type="ECO:0000256" key="1">
    <source>
        <dbReference type="ARBA" id="ARBA00023015"/>
    </source>
</evidence>
<dbReference type="PANTHER" id="PTHR30136">
    <property type="entry name" value="HELIX-TURN-HELIX TRANSCRIPTIONAL REGULATOR, ICLR FAMILY"/>
    <property type="match status" value="1"/>
</dbReference>
<dbReference type="InterPro" id="IPR050707">
    <property type="entry name" value="HTH_MetabolicPath_Reg"/>
</dbReference>
<evidence type="ECO:0000256" key="2">
    <source>
        <dbReference type="ARBA" id="ARBA00023125"/>
    </source>
</evidence>
<dbReference type="Proteomes" id="UP001330812">
    <property type="component" value="Chromosome"/>
</dbReference>
<protein>
    <submittedName>
        <fullName evidence="6">Helix-turn-helix domain-containing protein</fullName>
    </submittedName>
</protein>
<evidence type="ECO:0000256" key="3">
    <source>
        <dbReference type="ARBA" id="ARBA00023163"/>
    </source>
</evidence>
<sequence>MGNREHHRTVDRVAAILEAVANSATGLTLTQLAARLDAPVSSVQKLVNGLAAVGYLDEQERHFVLGPAPHVLTVRSGRVPVRSVSHAALASLSAAAGCAALLAVQVGDSAVYVDWAGTDEPFDYALSRSLRSALPRTAAGRVLLASLPEADRRALVAQEPDTRVGVDLLAEAARIRAQGYAVVDSGHAMETMAAVAVPVSEAGRVVAAAALAAPSEVVTARLPELLRTLGEWSSTLDRTSPAPASGP</sequence>
<evidence type="ECO:0000313" key="6">
    <source>
        <dbReference type="EMBL" id="WSE29084.1"/>
    </source>
</evidence>
<dbReference type="Gene3D" id="1.10.10.10">
    <property type="entry name" value="Winged helix-like DNA-binding domain superfamily/Winged helix DNA-binding domain"/>
    <property type="match status" value="1"/>
</dbReference>
<gene>
    <name evidence="6" type="ORF">VSH64_40765</name>
</gene>
<accession>A0ABZ1I3U7</accession>
<dbReference type="EMBL" id="CP142149">
    <property type="protein sequence ID" value="WSE29084.1"/>
    <property type="molecule type" value="Genomic_DNA"/>
</dbReference>
<keyword evidence="7" id="KW-1185">Reference proteome</keyword>